<reference evidence="1 2" key="1">
    <citation type="submission" date="2024-01" db="EMBL/GenBank/DDBJ databases">
        <title>The genomes of 5 underutilized Papilionoideae crops provide insights into root nodulation and disease resistanc.</title>
        <authorList>
            <person name="Yuan L."/>
        </authorList>
    </citation>
    <scope>NUCLEOTIDE SEQUENCE [LARGE SCALE GENOMIC DNA]</scope>
    <source>
        <strain evidence="1">ZHUSHIDOU_FW_LH</strain>
        <tissue evidence="1">Leaf</tissue>
    </source>
</reference>
<dbReference type="Proteomes" id="UP001372338">
    <property type="component" value="Unassembled WGS sequence"/>
</dbReference>
<evidence type="ECO:0000313" key="1">
    <source>
        <dbReference type="EMBL" id="KAK7274567.1"/>
    </source>
</evidence>
<proteinExistence type="predicted"/>
<gene>
    <name evidence="1" type="ORF">RIF29_15663</name>
</gene>
<evidence type="ECO:0000313" key="2">
    <source>
        <dbReference type="Proteomes" id="UP001372338"/>
    </source>
</evidence>
<dbReference type="EMBL" id="JAYWIO010000003">
    <property type="protein sequence ID" value="KAK7274567.1"/>
    <property type="molecule type" value="Genomic_DNA"/>
</dbReference>
<organism evidence="1 2">
    <name type="scientific">Crotalaria pallida</name>
    <name type="common">Smooth rattlebox</name>
    <name type="synonym">Crotalaria striata</name>
    <dbReference type="NCBI Taxonomy" id="3830"/>
    <lineage>
        <taxon>Eukaryota</taxon>
        <taxon>Viridiplantae</taxon>
        <taxon>Streptophyta</taxon>
        <taxon>Embryophyta</taxon>
        <taxon>Tracheophyta</taxon>
        <taxon>Spermatophyta</taxon>
        <taxon>Magnoliopsida</taxon>
        <taxon>eudicotyledons</taxon>
        <taxon>Gunneridae</taxon>
        <taxon>Pentapetalae</taxon>
        <taxon>rosids</taxon>
        <taxon>fabids</taxon>
        <taxon>Fabales</taxon>
        <taxon>Fabaceae</taxon>
        <taxon>Papilionoideae</taxon>
        <taxon>50 kb inversion clade</taxon>
        <taxon>genistoids sensu lato</taxon>
        <taxon>core genistoids</taxon>
        <taxon>Crotalarieae</taxon>
        <taxon>Crotalaria</taxon>
    </lineage>
</organism>
<keyword evidence="2" id="KW-1185">Reference proteome</keyword>
<accession>A0AAN9ICT0</accession>
<sequence length="89" mass="9992">MFGASCHVVTRKMKRALGYAYDSQSEVIVLENLTKEDKITQDVKEKVMAVRSSCFLAKFAKKRTNSNSEQTLVFFAASLLPPPPFLFSV</sequence>
<name>A0AAN9ICT0_CROPI</name>
<comment type="caution">
    <text evidence="1">The sequence shown here is derived from an EMBL/GenBank/DDBJ whole genome shotgun (WGS) entry which is preliminary data.</text>
</comment>
<protein>
    <submittedName>
        <fullName evidence="1">Uncharacterized protein</fullName>
    </submittedName>
</protein>
<dbReference type="AlphaFoldDB" id="A0AAN9ICT0"/>